<protein>
    <submittedName>
        <fullName evidence="1">Uncharacterized protein</fullName>
    </submittedName>
</protein>
<proteinExistence type="predicted"/>
<name>A0ACC0A0J6_CATRO</name>
<sequence>MPGRFELATRAVRWRPAEDPPPSLFIAAAASFSRVSREERERERDRGRRLSVIPSRLRPVSEGYNSRSSFSLPSTPRRDSAAARRLFSGLATLRSCFSYKWYQSRGSGSSALSSDSKLSDLRSLSSGHLSGLPPGFCLLLFVLPLKQKSKTGLSPRDFNSTPVPETSDPVLDGSDEEEQHPEAQTQALRDYHLARDRVCRVPKDHSRYGYSYIVSYAFVVASYVEKKEPLCFSEVLKSSNRVL</sequence>
<gene>
    <name evidence="1" type="ORF">M9H77_31149</name>
</gene>
<evidence type="ECO:0000313" key="2">
    <source>
        <dbReference type="Proteomes" id="UP001060085"/>
    </source>
</evidence>
<accession>A0ACC0A0J6</accession>
<dbReference type="EMBL" id="CM044707">
    <property type="protein sequence ID" value="KAI5653962.1"/>
    <property type="molecule type" value="Genomic_DNA"/>
</dbReference>
<reference evidence="2" key="1">
    <citation type="journal article" date="2023" name="Nat. Plants">
        <title>Single-cell RNA sequencing provides a high-resolution roadmap for understanding the multicellular compartmentation of specialized metabolism.</title>
        <authorList>
            <person name="Sun S."/>
            <person name="Shen X."/>
            <person name="Li Y."/>
            <person name="Li Y."/>
            <person name="Wang S."/>
            <person name="Li R."/>
            <person name="Zhang H."/>
            <person name="Shen G."/>
            <person name="Guo B."/>
            <person name="Wei J."/>
            <person name="Xu J."/>
            <person name="St-Pierre B."/>
            <person name="Chen S."/>
            <person name="Sun C."/>
        </authorList>
    </citation>
    <scope>NUCLEOTIDE SEQUENCE [LARGE SCALE GENOMIC DNA]</scope>
</reference>
<dbReference type="Proteomes" id="UP001060085">
    <property type="component" value="Linkage Group LG07"/>
</dbReference>
<keyword evidence="2" id="KW-1185">Reference proteome</keyword>
<comment type="caution">
    <text evidence="1">The sequence shown here is derived from an EMBL/GenBank/DDBJ whole genome shotgun (WGS) entry which is preliminary data.</text>
</comment>
<evidence type="ECO:0000313" key="1">
    <source>
        <dbReference type="EMBL" id="KAI5653962.1"/>
    </source>
</evidence>
<organism evidence="1 2">
    <name type="scientific">Catharanthus roseus</name>
    <name type="common">Madagascar periwinkle</name>
    <name type="synonym">Vinca rosea</name>
    <dbReference type="NCBI Taxonomy" id="4058"/>
    <lineage>
        <taxon>Eukaryota</taxon>
        <taxon>Viridiplantae</taxon>
        <taxon>Streptophyta</taxon>
        <taxon>Embryophyta</taxon>
        <taxon>Tracheophyta</taxon>
        <taxon>Spermatophyta</taxon>
        <taxon>Magnoliopsida</taxon>
        <taxon>eudicotyledons</taxon>
        <taxon>Gunneridae</taxon>
        <taxon>Pentapetalae</taxon>
        <taxon>asterids</taxon>
        <taxon>lamiids</taxon>
        <taxon>Gentianales</taxon>
        <taxon>Apocynaceae</taxon>
        <taxon>Rauvolfioideae</taxon>
        <taxon>Vinceae</taxon>
        <taxon>Catharanthinae</taxon>
        <taxon>Catharanthus</taxon>
    </lineage>
</organism>